<dbReference type="PATRIC" id="fig|1173020.3.peg.695"/>
<evidence type="ECO:0000313" key="8">
    <source>
        <dbReference type="Proteomes" id="UP000010366"/>
    </source>
</evidence>
<dbReference type="HOGENOM" id="CLU_019796_1_1_3"/>
<dbReference type="InterPro" id="IPR029752">
    <property type="entry name" value="D-isomer_DH_CS1"/>
</dbReference>
<dbReference type="SUPFAM" id="SSF52283">
    <property type="entry name" value="Formate/glycerate dehydrogenase catalytic domain-like"/>
    <property type="match status" value="1"/>
</dbReference>
<keyword evidence="8" id="KW-1185">Reference proteome</keyword>
<evidence type="ECO:0000256" key="3">
    <source>
        <dbReference type="ARBA" id="ARBA00023027"/>
    </source>
</evidence>
<dbReference type="Proteomes" id="UP000010366">
    <property type="component" value="Chromosome"/>
</dbReference>
<dbReference type="OrthoDB" id="9805416at2"/>
<dbReference type="PROSITE" id="PS00670">
    <property type="entry name" value="D_2_HYDROXYACID_DH_2"/>
    <property type="match status" value="1"/>
</dbReference>
<dbReference type="RefSeq" id="WP_015158061.1">
    <property type="nucleotide sequence ID" value="NC_019697.1"/>
</dbReference>
<dbReference type="PROSITE" id="PS00065">
    <property type="entry name" value="D_2_HYDROXYACID_DH_1"/>
    <property type="match status" value="1"/>
</dbReference>
<dbReference type="eggNOG" id="COG1052">
    <property type="taxonomic scope" value="Bacteria"/>
</dbReference>
<feature type="domain" description="D-isomer specific 2-hydroxyacid dehydrogenase catalytic" evidence="5">
    <location>
        <begin position="5"/>
        <end position="328"/>
    </location>
</feature>
<protein>
    <submittedName>
        <fullName evidence="7">Lactate dehydrogenase-like oxidoreductase</fullName>
    </submittedName>
</protein>
<evidence type="ECO:0000256" key="2">
    <source>
        <dbReference type="ARBA" id="ARBA00023002"/>
    </source>
</evidence>
<evidence type="ECO:0000259" key="6">
    <source>
        <dbReference type="Pfam" id="PF02826"/>
    </source>
</evidence>
<dbReference type="KEGG" id="cmp:Cha6605_0587"/>
<keyword evidence="3" id="KW-0520">NAD</keyword>
<dbReference type="InterPro" id="IPR036291">
    <property type="entry name" value="NAD(P)-bd_dom_sf"/>
</dbReference>
<dbReference type="InterPro" id="IPR029753">
    <property type="entry name" value="D-isomer_DH_CS"/>
</dbReference>
<accession>K9U9V4</accession>
<dbReference type="STRING" id="1173020.Cha6605_0587"/>
<reference evidence="7 8" key="1">
    <citation type="submission" date="2012-05" db="EMBL/GenBank/DDBJ databases">
        <title>Finished chromosome of genome of Chamaesiphon sp. PCC 6605.</title>
        <authorList>
            <consortium name="US DOE Joint Genome Institute"/>
            <person name="Gugger M."/>
            <person name="Coursin T."/>
            <person name="Rippka R."/>
            <person name="Tandeau De Marsac N."/>
            <person name="Huntemann M."/>
            <person name="Wei C.-L."/>
            <person name="Han J."/>
            <person name="Detter J.C."/>
            <person name="Han C."/>
            <person name="Tapia R."/>
            <person name="Chen A."/>
            <person name="Kyrpides N."/>
            <person name="Mavromatis K."/>
            <person name="Markowitz V."/>
            <person name="Szeto E."/>
            <person name="Ivanova N."/>
            <person name="Pagani I."/>
            <person name="Pati A."/>
            <person name="Goodwin L."/>
            <person name="Nordberg H.P."/>
            <person name="Cantor M.N."/>
            <person name="Hua S.X."/>
            <person name="Woyke T."/>
            <person name="Kerfeld C.A."/>
        </authorList>
    </citation>
    <scope>NUCLEOTIDE SEQUENCE [LARGE SCALE GENOMIC DNA]</scope>
    <source>
        <strain evidence="8">ATCC 27169 / PCC 6605</strain>
    </source>
</reference>
<name>K9U9V4_CHAP6</name>
<dbReference type="PANTHER" id="PTHR43026:SF1">
    <property type="entry name" value="2-HYDROXYACID DEHYDROGENASE HOMOLOG 1-RELATED"/>
    <property type="match status" value="1"/>
</dbReference>
<dbReference type="GO" id="GO:0051287">
    <property type="term" value="F:NAD binding"/>
    <property type="evidence" value="ECO:0007669"/>
    <property type="project" value="InterPro"/>
</dbReference>
<evidence type="ECO:0000256" key="1">
    <source>
        <dbReference type="ARBA" id="ARBA00005854"/>
    </source>
</evidence>
<keyword evidence="2 4" id="KW-0560">Oxidoreductase</keyword>
<evidence type="ECO:0000256" key="4">
    <source>
        <dbReference type="RuleBase" id="RU003719"/>
    </source>
</evidence>
<dbReference type="AlphaFoldDB" id="K9U9V4"/>
<dbReference type="Pfam" id="PF00389">
    <property type="entry name" value="2-Hacid_dh"/>
    <property type="match status" value="1"/>
</dbReference>
<dbReference type="PROSITE" id="PS00671">
    <property type="entry name" value="D_2_HYDROXYACID_DH_3"/>
    <property type="match status" value="1"/>
</dbReference>
<dbReference type="InterPro" id="IPR006140">
    <property type="entry name" value="D-isomer_DH_NAD-bd"/>
</dbReference>
<gene>
    <name evidence="7" type="ORF">Cha6605_0587</name>
</gene>
<feature type="domain" description="D-isomer specific 2-hydroxyacid dehydrogenase NAD-binding" evidence="6">
    <location>
        <begin position="110"/>
        <end position="297"/>
    </location>
</feature>
<dbReference type="InterPro" id="IPR058205">
    <property type="entry name" value="D-LDH-like"/>
</dbReference>
<dbReference type="Gene3D" id="3.40.50.720">
    <property type="entry name" value="NAD(P)-binding Rossmann-like Domain"/>
    <property type="match status" value="2"/>
</dbReference>
<evidence type="ECO:0000313" key="7">
    <source>
        <dbReference type="EMBL" id="AFY91867.1"/>
    </source>
</evidence>
<sequence length="333" mass="37314">MKVAFFSTKSYDRDFFTVANYDREHDLVFFEPRLDHHTVRLAKGYPAICTFVNDKLDDVTLEILALQGTRLIALRCAGFNQVDLKAAARLNIQVVRVPAYSPYAVAEHTIGLMLTLNRKIHRAYNRVREGNFSLDGLIGFDLHNRTVGIIGTGKIGQIVAQILKGFGCQIMAYDMFPSPACIEMGVNYVDLPKLLSHADIITLHCPLTPETHHLIDRTAIDRMKSGVMLINTSRGALIDTAVVIESLKSRKIGALGLDVYEQESELFFEDLSDRIIQDDIFERLVTFPNVLITAHQAFFTTEAMQDIAETTLTNITEIATNQLCANIVSHINK</sequence>
<comment type="similarity">
    <text evidence="1 4">Belongs to the D-isomer specific 2-hydroxyacid dehydrogenase family.</text>
</comment>
<evidence type="ECO:0000259" key="5">
    <source>
        <dbReference type="Pfam" id="PF00389"/>
    </source>
</evidence>
<dbReference type="SUPFAM" id="SSF51735">
    <property type="entry name" value="NAD(P)-binding Rossmann-fold domains"/>
    <property type="match status" value="1"/>
</dbReference>
<organism evidence="7 8">
    <name type="scientific">Chamaesiphon minutus (strain ATCC 27169 / PCC 6605)</name>
    <dbReference type="NCBI Taxonomy" id="1173020"/>
    <lineage>
        <taxon>Bacteria</taxon>
        <taxon>Bacillati</taxon>
        <taxon>Cyanobacteriota</taxon>
        <taxon>Cyanophyceae</taxon>
        <taxon>Gomontiellales</taxon>
        <taxon>Chamaesiphonaceae</taxon>
        <taxon>Chamaesiphon</taxon>
    </lineage>
</organism>
<dbReference type="FunFam" id="3.40.50.720:FF:000050">
    <property type="entry name" value="D-lactate dehydrogenase"/>
    <property type="match status" value="1"/>
</dbReference>
<dbReference type="PANTHER" id="PTHR43026">
    <property type="entry name" value="2-HYDROXYACID DEHYDROGENASE HOMOLOG 1-RELATED"/>
    <property type="match status" value="1"/>
</dbReference>
<dbReference type="Pfam" id="PF02826">
    <property type="entry name" value="2-Hacid_dh_C"/>
    <property type="match status" value="1"/>
</dbReference>
<proteinExistence type="inferred from homology"/>
<dbReference type="CDD" id="cd12183">
    <property type="entry name" value="LDH_like_2"/>
    <property type="match status" value="1"/>
</dbReference>
<dbReference type="InterPro" id="IPR006139">
    <property type="entry name" value="D-isomer_2_OHA_DH_cat_dom"/>
</dbReference>
<dbReference type="GO" id="GO:0008720">
    <property type="term" value="F:D-lactate dehydrogenase (NAD+) activity"/>
    <property type="evidence" value="ECO:0007669"/>
    <property type="project" value="TreeGrafter"/>
</dbReference>
<dbReference type="EMBL" id="CP003600">
    <property type="protein sequence ID" value="AFY91867.1"/>
    <property type="molecule type" value="Genomic_DNA"/>
</dbReference>